<sequence length="224" mass="26088">MASNQEEVKLFGIVGSPFVTRVDIALNLKGVQYKYEEEKLGEFSDALIKYNPVYKKVPVLVHNDKPISESLVILEYIDEIWKQNPILPSDPYKRALARFWSKFIDDKCLNAARKVAFSLDEKEREEGFKELEVAFQFLEDELKDKFFGGEDIGLVDITGVFIAFWVPIMQEVIGLKLLTIEKFPKLYKWSQDFNNHQIVKETLPNRETQLAYFKARYESLFASK</sequence>
<evidence type="ECO:0000313" key="1">
    <source>
        <dbReference type="EMBL" id="CAJ2647490.1"/>
    </source>
</evidence>
<evidence type="ECO:0000313" key="2">
    <source>
        <dbReference type="Proteomes" id="UP001177021"/>
    </source>
</evidence>
<proteinExistence type="predicted"/>
<accession>A0ACB0JQX0</accession>
<dbReference type="EMBL" id="CASHSV030000109">
    <property type="protein sequence ID" value="CAJ2647490.1"/>
    <property type="molecule type" value="Genomic_DNA"/>
</dbReference>
<gene>
    <name evidence="1" type="ORF">MILVUS5_LOCUS16003</name>
</gene>
<reference evidence="1" key="1">
    <citation type="submission" date="2023-10" db="EMBL/GenBank/DDBJ databases">
        <authorList>
            <person name="Rodriguez Cubillos JULIANA M."/>
            <person name="De Vega J."/>
        </authorList>
    </citation>
    <scope>NUCLEOTIDE SEQUENCE</scope>
</reference>
<organism evidence="1 2">
    <name type="scientific">Trifolium pratense</name>
    <name type="common">Red clover</name>
    <dbReference type="NCBI Taxonomy" id="57577"/>
    <lineage>
        <taxon>Eukaryota</taxon>
        <taxon>Viridiplantae</taxon>
        <taxon>Streptophyta</taxon>
        <taxon>Embryophyta</taxon>
        <taxon>Tracheophyta</taxon>
        <taxon>Spermatophyta</taxon>
        <taxon>Magnoliopsida</taxon>
        <taxon>eudicotyledons</taxon>
        <taxon>Gunneridae</taxon>
        <taxon>Pentapetalae</taxon>
        <taxon>rosids</taxon>
        <taxon>fabids</taxon>
        <taxon>Fabales</taxon>
        <taxon>Fabaceae</taxon>
        <taxon>Papilionoideae</taxon>
        <taxon>50 kb inversion clade</taxon>
        <taxon>NPAAA clade</taxon>
        <taxon>Hologalegina</taxon>
        <taxon>IRL clade</taxon>
        <taxon>Trifolieae</taxon>
        <taxon>Trifolium</taxon>
    </lineage>
</organism>
<keyword evidence="2" id="KW-1185">Reference proteome</keyword>
<protein>
    <submittedName>
        <fullName evidence="1">Uncharacterized protein</fullName>
    </submittedName>
</protein>
<name>A0ACB0JQX0_TRIPR</name>
<comment type="caution">
    <text evidence="1">The sequence shown here is derived from an EMBL/GenBank/DDBJ whole genome shotgun (WGS) entry which is preliminary data.</text>
</comment>
<dbReference type="Proteomes" id="UP001177021">
    <property type="component" value="Unassembled WGS sequence"/>
</dbReference>